<evidence type="ECO:0000256" key="1">
    <source>
        <dbReference type="ARBA" id="ARBA00010790"/>
    </source>
</evidence>
<feature type="domain" description="Glucose-methanol-choline oxidoreductase N-terminal" evidence="5">
    <location>
        <begin position="111"/>
        <end position="134"/>
    </location>
</feature>
<dbReference type="SUPFAM" id="SSF51905">
    <property type="entry name" value="FAD/NAD(P)-binding domain"/>
    <property type="match status" value="1"/>
</dbReference>
<keyword evidence="8" id="KW-1185">Reference proteome</keyword>
<dbReference type="PROSITE" id="PS00624">
    <property type="entry name" value="GMC_OXRED_2"/>
    <property type="match status" value="1"/>
</dbReference>
<organism evidence="7 8">
    <name type="scientific">Viridothelium virens</name>
    <name type="common">Speckled blister lichen</name>
    <name type="synonym">Trypethelium virens</name>
    <dbReference type="NCBI Taxonomy" id="1048519"/>
    <lineage>
        <taxon>Eukaryota</taxon>
        <taxon>Fungi</taxon>
        <taxon>Dikarya</taxon>
        <taxon>Ascomycota</taxon>
        <taxon>Pezizomycotina</taxon>
        <taxon>Dothideomycetes</taxon>
        <taxon>Dothideomycetes incertae sedis</taxon>
        <taxon>Trypetheliales</taxon>
        <taxon>Trypetheliaceae</taxon>
        <taxon>Viridothelium</taxon>
    </lineage>
</organism>
<dbReference type="PROSITE" id="PS00623">
    <property type="entry name" value="GMC_OXRED_1"/>
    <property type="match status" value="1"/>
</dbReference>
<dbReference type="InterPro" id="IPR000172">
    <property type="entry name" value="GMC_OxRdtase_N"/>
</dbReference>
<dbReference type="InterPro" id="IPR007867">
    <property type="entry name" value="GMC_OxRtase_C"/>
</dbReference>
<comment type="similarity">
    <text evidence="1 3">Belongs to the GMC oxidoreductase family.</text>
</comment>
<dbReference type="Proteomes" id="UP000800092">
    <property type="component" value="Unassembled WGS sequence"/>
</dbReference>
<dbReference type="GO" id="GO:0016614">
    <property type="term" value="F:oxidoreductase activity, acting on CH-OH group of donors"/>
    <property type="evidence" value="ECO:0007669"/>
    <property type="project" value="InterPro"/>
</dbReference>
<proteinExistence type="inferred from homology"/>
<feature type="binding site" evidence="2">
    <location>
        <position position="113"/>
    </location>
    <ligand>
        <name>FAD</name>
        <dbReference type="ChEBI" id="CHEBI:57692"/>
    </ligand>
</feature>
<evidence type="ECO:0000259" key="5">
    <source>
        <dbReference type="PROSITE" id="PS00623"/>
    </source>
</evidence>
<comment type="cofactor">
    <cofactor evidence="2">
        <name>FAD</name>
        <dbReference type="ChEBI" id="CHEBI:57692"/>
    </cofactor>
</comment>
<dbReference type="OrthoDB" id="269227at2759"/>
<evidence type="ECO:0000256" key="2">
    <source>
        <dbReference type="PIRSR" id="PIRSR000137-2"/>
    </source>
</evidence>
<dbReference type="SUPFAM" id="SSF54373">
    <property type="entry name" value="FAD-linked reductases, C-terminal domain"/>
    <property type="match status" value="1"/>
</dbReference>
<evidence type="ECO:0000259" key="6">
    <source>
        <dbReference type="PROSITE" id="PS00624"/>
    </source>
</evidence>
<dbReference type="Gene3D" id="3.50.50.60">
    <property type="entry name" value="FAD/NAD(P)-binding domain"/>
    <property type="match status" value="1"/>
</dbReference>
<evidence type="ECO:0000313" key="7">
    <source>
        <dbReference type="EMBL" id="KAF2234218.1"/>
    </source>
</evidence>
<dbReference type="Pfam" id="PF00732">
    <property type="entry name" value="GMC_oxred_N"/>
    <property type="match status" value="1"/>
</dbReference>
<dbReference type="Gene3D" id="3.30.560.10">
    <property type="entry name" value="Glucose Oxidase, domain 3"/>
    <property type="match status" value="1"/>
</dbReference>
<name>A0A6A6H8Q4_VIRVR</name>
<feature type="domain" description="Glucose-methanol-choline oxidoreductase N-terminal" evidence="6">
    <location>
        <begin position="311"/>
        <end position="325"/>
    </location>
</feature>
<dbReference type="GO" id="GO:0050660">
    <property type="term" value="F:flavin adenine dinucleotide binding"/>
    <property type="evidence" value="ECO:0007669"/>
    <property type="project" value="InterPro"/>
</dbReference>
<dbReference type="PANTHER" id="PTHR11552">
    <property type="entry name" value="GLUCOSE-METHANOL-CHOLINE GMC OXIDOREDUCTASE"/>
    <property type="match status" value="1"/>
</dbReference>
<dbReference type="PANTHER" id="PTHR11552:SF210">
    <property type="entry name" value="GLUCOSE-METHANOL-CHOLINE OXIDOREDUCTASE N-TERMINAL DOMAIN-CONTAINING PROTEIN-RELATED"/>
    <property type="match status" value="1"/>
</dbReference>
<dbReference type="Pfam" id="PF05199">
    <property type="entry name" value="GMC_oxred_C"/>
    <property type="match status" value="1"/>
</dbReference>
<sequence length="633" mass="68746">MAPSAIHTSNTNSASHPSGSALCSATELISQQYDYVIIGGGTAGLVVAARLTEDPNIKVAVIEAGKNRMDDKKISTPSNYPQLIGRPEYDWMMQSVPQPAAGNKTYSMPRGKVLGGSSAINYLMYVRGSRKDYDLWASLAGSDEWTWERMIPYFRKHQTLDPPDSSYRSPDPQIMPHAEIEKYHGNSGPIHTSFNDYRMPLEDDFCKAALEVTGTKNTLVDAWSGDHLGFYSSLGAVDRTDDKGNRSYAATGYLRPNLGRPNLKVLTEALASKVLLEEGGIGGPRATGVEFIHDGKRHQVKASREVILSAGAVQSPQLLELSGIGDPEVLSSVGINCIVENKSVGANFQDHVLGGMLFECADGILSMDALHGAEYQAAQQKMYDETQKGPYGSPGMCMGFVSYASIVSPEEHKEILSSIRENSLAKTPFEKKEEQGIVDQLSDPTFANLQAFCIPCQLDTSSGGDQVGFFSKPPEGKNRISLILCLEHPLSRGSVHITSSDPTKTPQIDPGYFRNEADVRIFAAGLRWLDKVSQVPILKKSLGERVTPPANASLETEEERMDFARNHISTQYHLIGTAALGEVVDARLRVKGVSGLRVVDASIFPSHISGNIMSSTYAVAEKGADLIKEDASK</sequence>
<evidence type="ECO:0000256" key="4">
    <source>
        <dbReference type="SAM" id="MobiDB-lite"/>
    </source>
</evidence>
<accession>A0A6A6H8Q4</accession>
<dbReference type="InterPro" id="IPR036188">
    <property type="entry name" value="FAD/NAD-bd_sf"/>
</dbReference>
<dbReference type="InterPro" id="IPR012132">
    <property type="entry name" value="GMC_OxRdtase"/>
</dbReference>
<dbReference type="AlphaFoldDB" id="A0A6A6H8Q4"/>
<dbReference type="PIRSF" id="PIRSF000137">
    <property type="entry name" value="Alcohol_oxidase"/>
    <property type="match status" value="1"/>
</dbReference>
<evidence type="ECO:0000313" key="8">
    <source>
        <dbReference type="Proteomes" id="UP000800092"/>
    </source>
</evidence>
<gene>
    <name evidence="7" type="ORF">EV356DRAFT_502541</name>
</gene>
<keyword evidence="3" id="KW-0285">Flavoprotein</keyword>
<feature type="region of interest" description="Disordered" evidence="4">
    <location>
        <begin position="1"/>
        <end position="20"/>
    </location>
</feature>
<evidence type="ECO:0000256" key="3">
    <source>
        <dbReference type="RuleBase" id="RU003968"/>
    </source>
</evidence>
<reference evidence="7" key="1">
    <citation type="journal article" date="2020" name="Stud. Mycol.">
        <title>101 Dothideomycetes genomes: a test case for predicting lifestyles and emergence of pathogens.</title>
        <authorList>
            <person name="Haridas S."/>
            <person name="Albert R."/>
            <person name="Binder M."/>
            <person name="Bloem J."/>
            <person name="Labutti K."/>
            <person name="Salamov A."/>
            <person name="Andreopoulos B."/>
            <person name="Baker S."/>
            <person name="Barry K."/>
            <person name="Bills G."/>
            <person name="Bluhm B."/>
            <person name="Cannon C."/>
            <person name="Castanera R."/>
            <person name="Culley D."/>
            <person name="Daum C."/>
            <person name="Ezra D."/>
            <person name="Gonzalez J."/>
            <person name="Henrissat B."/>
            <person name="Kuo A."/>
            <person name="Liang C."/>
            <person name="Lipzen A."/>
            <person name="Lutzoni F."/>
            <person name="Magnuson J."/>
            <person name="Mondo S."/>
            <person name="Nolan M."/>
            <person name="Ohm R."/>
            <person name="Pangilinan J."/>
            <person name="Park H.-J."/>
            <person name="Ramirez L."/>
            <person name="Alfaro M."/>
            <person name="Sun H."/>
            <person name="Tritt A."/>
            <person name="Yoshinaga Y."/>
            <person name="Zwiers L.-H."/>
            <person name="Turgeon B."/>
            <person name="Goodwin S."/>
            <person name="Spatafora J."/>
            <person name="Crous P."/>
            <person name="Grigoriev I."/>
        </authorList>
    </citation>
    <scope>NUCLEOTIDE SEQUENCE</scope>
    <source>
        <strain evidence="7">Tuck. ex Michener</strain>
    </source>
</reference>
<dbReference type="EMBL" id="ML991800">
    <property type="protein sequence ID" value="KAF2234218.1"/>
    <property type="molecule type" value="Genomic_DNA"/>
</dbReference>
<keyword evidence="2 3" id="KW-0274">FAD</keyword>
<protein>
    <submittedName>
        <fullName evidence="7">GMC oxidoreductase</fullName>
    </submittedName>
</protein>